<evidence type="ECO:0000256" key="8">
    <source>
        <dbReference type="ARBA" id="ARBA00023136"/>
    </source>
</evidence>
<feature type="region of interest" description="Disordered" evidence="11">
    <location>
        <begin position="261"/>
        <end position="280"/>
    </location>
</feature>
<gene>
    <name evidence="13" type="ORF">BV898_06768</name>
</gene>
<protein>
    <submittedName>
        <fullName evidence="13">Cytochrome P450 4V2</fullName>
    </submittedName>
</protein>
<dbReference type="AlphaFoldDB" id="A0A1W0WV87"/>
<dbReference type="PANTHER" id="PTHR24291:SF189">
    <property type="entry name" value="CYTOCHROME P450 4C3-RELATED"/>
    <property type="match status" value="1"/>
</dbReference>
<evidence type="ECO:0000256" key="9">
    <source>
        <dbReference type="PIRSR" id="PIRSR602401-1"/>
    </source>
</evidence>
<evidence type="ECO:0000256" key="7">
    <source>
        <dbReference type="ARBA" id="ARBA00023033"/>
    </source>
</evidence>
<dbReference type="PANTHER" id="PTHR24291">
    <property type="entry name" value="CYTOCHROME P450 FAMILY 4"/>
    <property type="match status" value="1"/>
</dbReference>
<keyword evidence="6 9" id="KW-0408">Iron</keyword>
<sequence>MFFLNVVIYFLIGFLVTRLVKIFLKYRRIASHIDKIAGPPRLWLPVGNALQLSGNHFKFFQQIRQLAKDYREQSPTGALRLWIGPYPYVIMVKGKAAEAVLSSYKFLEKGPDYDLVHPWLGTGLLTSTGDKWRSRRKFLTPAFHFQILNEFIDVFHEQSKVLIDCLTDKADSGEAFDISPFISRCTLDIICETAMGKKIHAQTRSDSTYVAAVYRASALVYHRVINPFLRPDSMYSIFGPRDWTSTLKTLHSFTDSVILERQSDMHEQRPSQTDTDRPNGKRKAFLDLLLSAKTEDGKVLDNASIREEVDTFMFEGHDTTSVAAAFAVFLLGNHQDVQQKAYEELRQIFGDSDRAPTTEDLKNMRYLDCVLKESLRLYPSVPMITRKCNEDYKLPDSDIIIPEGSIVSVFIFALGRDPDMFPEPDRFDPERFSDTKSARHGPFDYVPFSAGPRNCIGQKFAVMEEKTILSTILRSYTIQSVEDPETLRIAGELITRPIDGISVKLFRR</sequence>
<keyword evidence="10" id="KW-0560">Oxidoreductase</keyword>
<comment type="cofactor">
    <cofactor evidence="1 9">
        <name>heme</name>
        <dbReference type="ChEBI" id="CHEBI:30413"/>
    </cofactor>
</comment>
<dbReference type="GO" id="GO:0004497">
    <property type="term" value="F:monooxygenase activity"/>
    <property type="evidence" value="ECO:0007669"/>
    <property type="project" value="UniProtKB-KW"/>
</dbReference>
<keyword evidence="12" id="KW-1133">Transmembrane helix</keyword>
<dbReference type="EMBL" id="MTYJ01000042">
    <property type="protein sequence ID" value="OQV19129.1"/>
    <property type="molecule type" value="Genomic_DNA"/>
</dbReference>
<dbReference type="PROSITE" id="PS00086">
    <property type="entry name" value="CYTOCHROME_P450"/>
    <property type="match status" value="1"/>
</dbReference>
<comment type="similarity">
    <text evidence="3 10">Belongs to the cytochrome P450 family.</text>
</comment>
<accession>A0A1W0WV87</accession>
<dbReference type="Gene3D" id="1.10.630.10">
    <property type="entry name" value="Cytochrome P450"/>
    <property type="match status" value="1"/>
</dbReference>
<proteinExistence type="inferred from homology"/>
<evidence type="ECO:0000256" key="3">
    <source>
        <dbReference type="ARBA" id="ARBA00010617"/>
    </source>
</evidence>
<dbReference type="InterPro" id="IPR002401">
    <property type="entry name" value="Cyt_P450_E_grp-I"/>
</dbReference>
<comment type="subcellular location">
    <subcellularLocation>
        <location evidence="2">Endoplasmic reticulum membrane</location>
    </subcellularLocation>
</comment>
<keyword evidence="14" id="KW-1185">Reference proteome</keyword>
<dbReference type="GO" id="GO:0016705">
    <property type="term" value="F:oxidoreductase activity, acting on paired donors, with incorporation or reduction of molecular oxygen"/>
    <property type="evidence" value="ECO:0007669"/>
    <property type="project" value="InterPro"/>
</dbReference>
<feature type="compositionally biased region" description="Basic and acidic residues" evidence="11">
    <location>
        <begin position="261"/>
        <end position="279"/>
    </location>
</feature>
<feature type="transmembrane region" description="Helical" evidence="12">
    <location>
        <begin position="6"/>
        <end position="24"/>
    </location>
</feature>
<evidence type="ECO:0000256" key="5">
    <source>
        <dbReference type="ARBA" id="ARBA00022824"/>
    </source>
</evidence>
<keyword evidence="4 9" id="KW-0349">Heme</keyword>
<evidence type="ECO:0000313" key="14">
    <source>
        <dbReference type="Proteomes" id="UP000192578"/>
    </source>
</evidence>
<evidence type="ECO:0000256" key="1">
    <source>
        <dbReference type="ARBA" id="ARBA00001971"/>
    </source>
</evidence>
<evidence type="ECO:0000256" key="6">
    <source>
        <dbReference type="ARBA" id="ARBA00023004"/>
    </source>
</evidence>
<dbReference type="Pfam" id="PF00067">
    <property type="entry name" value="p450"/>
    <property type="match status" value="1"/>
</dbReference>
<dbReference type="PRINTS" id="PR00463">
    <property type="entry name" value="EP450I"/>
</dbReference>
<dbReference type="OrthoDB" id="1470350at2759"/>
<dbReference type="InterPro" id="IPR036396">
    <property type="entry name" value="Cyt_P450_sf"/>
</dbReference>
<dbReference type="InterPro" id="IPR017972">
    <property type="entry name" value="Cyt_P450_CS"/>
</dbReference>
<keyword evidence="8 12" id="KW-0472">Membrane</keyword>
<dbReference type="GO" id="GO:0020037">
    <property type="term" value="F:heme binding"/>
    <property type="evidence" value="ECO:0007669"/>
    <property type="project" value="InterPro"/>
</dbReference>
<dbReference type="Proteomes" id="UP000192578">
    <property type="component" value="Unassembled WGS sequence"/>
</dbReference>
<keyword evidence="7 10" id="KW-0503">Monooxygenase</keyword>
<dbReference type="SUPFAM" id="SSF48264">
    <property type="entry name" value="Cytochrome P450"/>
    <property type="match status" value="1"/>
</dbReference>
<dbReference type="PRINTS" id="PR00385">
    <property type="entry name" value="P450"/>
</dbReference>
<evidence type="ECO:0000256" key="2">
    <source>
        <dbReference type="ARBA" id="ARBA00004586"/>
    </source>
</evidence>
<dbReference type="GO" id="GO:0005789">
    <property type="term" value="C:endoplasmic reticulum membrane"/>
    <property type="evidence" value="ECO:0007669"/>
    <property type="project" value="UniProtKB-SubCell"/>
</dbReference>
<name>A0A1W0WV87_HYPEX</name>
<evidence type="ECO:0000256" key="4">
    <source>
        <dbReference type="ARBA" id="ARBA00022617"/>
    </source>
</evidence>
<dbReference type="InterPro" id="IPR050196">
    <property type="entry name" value="Cytochrome_P450_Monoox"/>
</dbReference>
<reference evidence="14" key="1">
    <citation type="submission" date="2017-01" db="EMBL/GenBank/DDBJ databases">
        <title>Comparative genomics of anhydrobiosis in the tardigrade Hypsibius dujardini.</title>
        <authorList>
            <person name="Yoshida Y."/>
            <person name="Koutsovoulos G."/>
            <person name="Laetsch D."/>
            <person name="Stevens L."/>
            <person name="Kumar S."/>
            <person name="Horikawa D."/>
            <person name="Ishino K."/>
            <person name="Komine S."/>
            <person name="Tomita M."/>
            <person name="Blaxter M."/>
            <person name="Arakawa K."/>
        </authorList>
    </citation>
    <scope>NUCLEOTIDE SEQUENCE [LARGE SCALE GENOMIC DNA]</scope>
    <source>
        <strain evidence="14">Z151</strain>
    </source>
</reference>
<organism evidence="13 14">
    <name type="scientific">Hypsibius exemplaris</name>
    <name type="common">Freshwater tardigrade</name>
    <dbReference type="NCBI Taxonomy" id="2072580"/>
    <lineage>
        <taxon>Eukaryota</taxon>
        <taxon>Metazoa</taxon>
        <taxon>Ecdysozoa</taxon>
        <taxon>Tardigrada</taxon>
        <taxon>Eutardigrada</taxon>
        <taxon>Parachela</taxon>
        <taxon>Hypsibioidea</taxon>
        <taxon>Hypsibiidae</taxon>
        <taxon>Hypsibius</taxon>
    </lineage>
</organism>
<evidence type="ECO:0000313" key="13">
    <source>
        <dbReference type="EMBL" id="OQV19129.1"/>
    </source>
</evidence>
<evidence type="ECO:0000256" key="12">
    <source>
        <dbReference type="SAM" id="Phobius"/>
    </source>
</evidence>
<comment type="caution">
    <text evidence="13">The sequence shown here is derived from an EMBL/GenBank/DDBJ whole genome shotgun (WGS) entry which is preliminary data.</text>
</comment>
<keyword evidence="9 10" id="KW-0479">Metal-binding</keyword>
<feature type="binding site" description="axial binding residue" evidence="9">
    <location>
        <position position="455"/>
    </location>
    <ligand>
        <name>heme</name>
        <dbReference type="ChEBI" id="CHEBI:30413"/>
    </ligand>
    <ligandPart>
        <name>Fe</name>
        <dbReference type="ChEBI" id="CHEBI:18248"/>
    </ligandPart>
</feature>
<keyword evidence="5" id="KW-0256">Endoplasmic reticulum</keyword>
<evidence type="ECO:0000256" key="10">
    <source>
        <dbReference type="RuleBase" id="RU000461"/>
    </source>
</evidence>
<dbReference type="InterPro" id="IPR001128">
    <property type="entry name" value="Cyt_P450"/>
</dbReference>
<evidence type="ECO:0000256" key="11">
    <source>
        <dbReference type="SAM" id="MobiDB-lite"/>
    </source>
</evidence>
<dbReference type="GO" id="GO:0005506">
    <property type="term" value="F:iron ion binding"/>
    <property type="evidence" value="ECO:0007669"/>
    <property type="project" value="InterPro"/>
</dbReference>
<keyword evidence="12" id="KW-0812">Transmembrane</keyword>